<organism evidence="1 2">
    <name type="scientific">Dictyostelium purpureum</name>
    <name type="common">Slime mold</name>
    <dbReference type="NCBI Taxonomy" id="5786"/>
    <lineage>
        <taxon>Eukaryota</taxon>
        <taxon>Amoebozoa</taxon>
        <taxon>Evosea</taxon>
        <taxon>Eumycetozoa</taxon>
        <taxon>Dictyostelia</taxon>
        <taxon>Dictyosteliales</taxon>
        <taxon>Dictyosteliaceae</taxon>
        <taxon>Dictyostelium</taxon>
    </lineage>
</organism>
<dbReference type="VEuPathDB" id="AmoebaDB:DICPUDRAFT_158609"/>
<dbReference type="PANTHER" id="PTHR34003">
    <property type="entry name" value="BLL2395 PROTEIN"/>
    <property type="match status" value="1"/>
</dbReference>
<reference evidence="2" key="1">
    <citation type="journal article" date="2011" name="Genome Biol.">
        <title>Comparative genomics of the social amoebae Dictyostelium discoideum and Dictyostelium purpureum.</title>
        <authorList>
            <consortium name="US DOE Joint Genome Institute (JGI-PGF)"/>
            <person name="Sucgang R."/>
            <person name="Kuo A."/>
            <person name="Tian X."/>
            <person name="Salerno W."/>
            <person name="Parikh A."/>
            <person name="Feasley C.L."/>
            <person name="Dalin E."/>
            <person name="Tu H."/>
            <person name="Huang E."/>
            <person name="Barry K."/>
            <person name="Lindquist E."/>
            <person name="Shapiro H."/>
            <person name="Bruce D."/>
            <person name="Schmutz J."/>
            <person name="Salamov A."/>
            <person name="Fey P."/>
            <person name="Gaudet P."/>
            <person name="Anjard C."/>
            <person name="Babu M.M."/>
            <person name="Basu S."/>
            <person name="Bushmanova Y."/>
            <person name="van der Wel H."/>
            <person name="Katoh-Kurasawa M."/>
            <person name="Dinh C."/>
            <person name="Coutinho P.M."/>
            <person name="Saito T."/>
            <person name="Elias M."/>
            <person name="Schaap P."/>
            <person name="Kay R.R."/>
            <person name="Henrissat B."/>
            <person name="Eichinger L."/>
            <person name="Rivero F."/>
            <person name="Putnam N.H."/>
            <person name="West C.M."/>
            <person name="Loomis W.F."/>
            <person name="Chisholm R.L."/>
            <person name="Shaulsky G."/>
            <person name="Strassmann J.E."/>
            <person name="Queller D.C."/>
            <person name="Kuspa A."/>
            <person name="Grigoriev I.V."/>
        </authorList>
    </citation>
    <scope>NUCLEOTIDE SEQUENCE [LARGE SCALE GENOMIC DNA]</scope>
    <source>
        <strain evidence="2">QSDP1</strain>
    </source>
</reference>
<dbReference type="Gene3D" id="3.10.450.50">
    <property type="match status" value="1"/>
</dbReference>
<dbReference type="AlphaFoldDB" id="F1A217"/>
<gene>
    <name evidence="1" type="ORF">DICPUDRAFT_158609</name>
</gene>
<protein>
    <submittedName>
        <fullName evidence="1">Uncharacterized protein</fullName>
    </submittedName>
</protein>
<accession>F1A217</accession>
<keyword evidence="2" id="KW-1185">Reference proteome</keyword>
<dbReference type="Proteomes" id="UP000001064">
    <property type="component" value="Unassembled WGS sequence"/>
</dbReference>
<dbReference type="RefSeq" id="XP_003293712.1">
    <property type="nucleotide sequence ID" value="XM_003293664.1"/>
</dbReference>
<sequence length="364" mass="42214">MSNTKTKLLEVIKGIQENRIMEVFEKYYHDDVIMYEKRDSTNRVGKEANRISEQVFADNVIIKEAKILKLLVDGNNSAYQMFMDFSSCSKWILDFFKTFIYFWCDVYFKDIFKANSYVCESNYYTPIDQGVLSKNQYTHIIEGVLGNKFVGFPPKEQPHITINAFYSPMPMDGVDQFSFNITDMGELKKGLGYYLFTGRALFPFTIGLFQGPYINSLSGSQIYNINLLTFTNDYEKRVPYFDKDFFKQDKGLTTTINIIPQVDPKNLNEFRNAIFSYAKDMECYSPQPPECPYSNFPKRIKNKNTRCLNYVTPNANDNGCFPVSLDFCSAPPKCTQGYDLIPFFNNGSLCPTYLCDFSNKYSFY</sequence>
<dbReference type="GeneID" id="10505024"/>
<evidence type="ECO:0000313" key="1">
    <source>
        <dbReference type="EMBL" id="EGC29766.1"/>
    </source>
</evidence>
<dbReference type="InParanoid" id="F1A217"/>
<dbReference type="KEGG" id="dpp:DICPUDRAFT_158609"/>
<proteinExistence type="predicted"/>
<dbReference type="PANTHER" id="PTHR34003:SF2">
    <property type="entry name" value="SNOAL-LIKE DOMAIN-CONTAINING PROTEIN"/>
    <property type="match status" value="1"/>
</dbReference>
<name>F1A217_DICPU</name>
<evidence type="ECO:0000313" key="2">
    <source>
        <dbReference type="Proteomes" id="UP000001064"/>
    </source>
</evidence>
<dbReference type="EMBL" id="GL871394">
    <property type="protein sequence ID" value="EGC29766.1"/>
    <property type="molecule type" value="Genomic_DNA"/>
</dbReference>